<protein>
    <submittedName>
        <fullName evidence="2">Uncharacterized protein</fullName>
    </submittedName>
</protein>
<accession>A0A518CR40</accession>
<sequence>MNSLHDDLKRKIGEAIKESFVELWVDDSDKSTIPICVGIGFVSSATYILACAGDGGISVRKERPDSTPKTFQKSPLSQLRGNSFESIELLNNSLSILTTNHHLELINDDDQLVVRLNNCTLWPNWFSQK</sequence>
<name>A0A518CR40_9PLAN</name>
<evidence type="ECO:0000313" key="3">
    <source>
        <dbReference type="Proteomes" id="UP000317178"/>
    </source>
</evidence>
<keyword evidence="3" id="KW-1185">Reference proteome</keyword>
<dbReference type="Proteomes" id="UP000317178">
    <property type="component" value="Chromosome"/>
</dbReference>
<evidence type="ECO:0000313" key="2">
    <source>
        <dbReference type="EMBL" id="QDU81680.1"/>
    </source>
</evidence>
<proteinExistence type="predicted"/>
<keyword evidence="1" id="KW-0812">Transmembrane</keyword>
<gene>
    <name evidence="2" type="ORF">Pla110_34240</name>
</gene>
<reference evidence="2 3" key="1">
    <citation type="submission" date="2019-02" db="EMBL/GenBank/DDBJ databases">
        <title>Deep-cultivation of Planctomycetes and their phenomic and genomic characterization uncovers novel biology.</title>
        <authorList>
            <person name="Wiegand S."/>
            <person name="Jogler M."/>
            <person name="Boedeker C."/>
            <person name="Pinto D."/>
            <person name="Vollmers J."/>
            <person name="Rivas-Marin E."/>
            <person name="Kohn T."/>
            <person name="Peeters S.H."/>
            <person name="Heuer A."/>
            <person name="Rast P."/>
            <person name="Oberbeckmann S."/>
            <person name="Bunk B."/>
            <person name="Jeske O."/>
            <person name="Meyerdierks A."/>
            <person name="Storesund J.E."/>
            <person name="Kallscheuer N."/>
            <person name="Luecker S."/>
            <person name="Lage O.M."/>
            <person name="Pohl T."/>
            <person name="Merkel B.J."/>
            <person name="Hornburger P."/>
            <person name="Mueller R.-W."/>
            <person name="Bruemmer F."/>
            <person name="Labrenz M."/>
            <person name="Spormann A.M."/>
            <person name="Op den Camp H."/>
            <person name="Overmann J."/>
            <person name="Amann R."/>
            <person name="Jetten M.S.M."/>
            <person name="Mascher T."/>
            <person name="Medema M.H."/>
            <person name="Devos D.P."/>
            <person name="Kaster A.-K."/>
            <person name="Ovreas L."/>
            <person name="Rohde M."/>
            <person name="Galperin M.Y."/>
            <person name="Jogler C."/>
        </authorList>
    </citation>
    <scope>NUCLEOTIDE SEQUENCE [LARGE SCALE GENOMIC DNA]</scope>
    <source>
        <strain evidence="2 3">Pla110</strain>
    </source>
</reference>
<dbReference type="EMBL" id="CP036281">
    <property type="protein sequence ID" value="QDU81680.1"/>
    <property type="molecule type" value="Genomic_DNA"/>
</dbReference>
<dbReference type="KEGG" id="plon:Pla110_34240"/>
<dbReference type="AlphaFoldDB" id="A0A518CR40"/>
<organism evidence="2 3">
    <name type="scientific">Polystyrenella longa</name>
    <dbReference type="NCBI Taxonomy" id="2528007"/>
    <lineage>
        <taxon>Bacteria</taxon>
        <taxon>Pseudomonadati</taxon>
        <taxon>Planctomycetota</taxon>
        <taxon>Planctomycetia</taxon>
        <taxon>Planctomycetales</taxon>
        <taxon>Planctomycetaceae</taxon>
        <taxon>Polystyrenella</taxon>
    </lineage>
</organism>
<feature type="transmembrane region" description="Helical" evidence="1">
    <location>
        <begin position="32"/>
        <end position="53"/>
    </location>
</feature>
<keyword evidence="1" id="KW-0472">Membrane</keyword>
<evidence type="ECO:0000256" key="1">
    <source>
        <dbReference type="SAM" id="Phobius"/>
    </source>
</evidence>
<keyword evidence="1" id="KW-1133">Transmembrane helix</keyword>